<protein>
    <submittedName>
        <fullName evidence="1">Uncharacterized protein</fullName>
    </submittedName>
</protein>
<evidence type="ECO:0000313" key="1">
    <source>
        <dbReference type="EMBL" id="KAK6974238.1"/>
    </source>
</evidence>
<keyword evidence="2" id="KW-1185">Reference proteome</keyword>
<accession>A0AAV9Z8Y6</accession>
<sequence length="543" mass="61256">MVPKTRIVNGDLKVYICLLGDDVLEALFGRCRMIGGHSPNCSIGELRDRFGSAMNLDYIYERHPEWERHPPRLNMIRKRPSHFKRELRANSCDLESCWAAAVKAAESILTKYGVQMAMTFSERFQKKDTDLSRPFGGKYPAISGGIDRSLADLDGHSNEEELIDPKTINFANLVAGVDIDAMIQSEKEADEIFVTIPRSLFAEIDTAGNLTHKKSILRTFFAMTPDTRTSHDRLQRVRGFTIGGKSWDRDLESGENISAATHFQLGNLFTTLLSHNGTHLGLAQVYCPRVKTDFPVCLMDIRPFWEYSTISRSRRRHVSHCRPPGPPVQPSRFALSDHLDSPIENSPFLLQEPSSISLLHHIQSLDKFCPLSHRFHLTVPTPHVQWAWDGGFIAFCLNKKKNSGEKTTHRRNLQITTSSRLIDCNITHQALEISASDLPGTRESTWSFRNSDLVAAWNKLWSLLLNDASLHEKFPVFTAVLEGKFPYQSHAVIYASPIANTAIEESIQNRNACRVFGKAVKGPDRQQHVGEHISEFAMQPLDG</sequence>
<dbReference type="AlphaFoldDB" id="A0AAV9Z8Y6"/>
<reference evidence="1 2" key="1">
    <citation type="journal article" date="2024" name="J Genomics">
        <title>Draft genome sequencing and assembly of Favolaschia claudopus CIRM-BRFM 2984 isolated from oak limbs.</title>
        <authorList>
            <person name="Navarro D."/>
            <person name="Drula E."/>
            <person name="Chaduli D."/>
            <person name="Cazenave R."/>
            <person name="Ahrendt S."/>
            <person name="Wang J."/>
            <person name="Lipzen A."/>
            <person name="Daum C."/>
            <person name="Barry K."/>
            <person name="Grigoriev I.V."/>
            <person name="Favel A."/>
            <person name="Rosso M.N."/>
            <person name="Martin F."/>
        </authorList>
    </citation>
    <scope>NUCLEOTIDE SEQUENCE [LARGE SCALE GENOMIC DNA]</scope>
    <source>
        <strain evidence="1 2">CIRM-BRFM 2984</strain>
    </source>
</reference>
<name>A0AAV9Z8Y6_9AGAR</name>
<evidence type="ECO:0000313" key="2">
    <source>
        <dbReference type="Proteomes" id="UP001362999"/>
    </source>
</evidence>
<proteinExistence type="predicted"/>
<organism evidence="1 2">
    <name type="scientific">Favolaschia claudopus</name>
    <dbReference type="NCBI Taxonomy" id="2862362"/>
    <lineage>
        <taxon>Eukaryota</taxon>
        <taxon>Fungi</taxon>
        <taxon>Dikarya</taxon>
        <taxon>Basidiomycota</taxon>
        <taxon>Agaricomycotina</taxon>
        <taxon>Agaricomycetes</taxon>
        <taxon>Agaricomycetidae</taxon>
        <taxon>Agaricales</taxon>
        <taxon>Marasmiineae</taxon>
        <taxon>Mycenaceae</taxon>
        <taxon>Favolaschia</taxon>
    </lineage>
</organism>
<dbReference type="EMBL" id="JAWWNJ010000186">
    <property type="protein sequence ID" value="KAK6974238.1"/>
    <property type="molecule type" value="Genomic_DNA"/>
</dbReference>
<comment type="caution">
    <text evidence="1">The sequence shown here is derived from an EMBL/GenBank/DDBJ whole genome shotgun (WGS) entry which is preliminary data.</text>
</comment>
<gene>
    <name evidence="1" type="ORF">R3P38DRAFT_3296758</name>
</gene>
<dbReference type="Proteomes" id="UP001362999">
    <property type="component" value="Unassembled WGS sequence"/>
</dbReference>